<accession>A0A542DVF5</accession>
<name>A0A542DVF5_9MICO</name>
<keyword evidence="6" id="KW-1185">Reference proteome</keyword>
<dbReference type="AlphaFoldDB" id="A0A542DVF5"/>
<dbReference type="EMBL" id="VFMN01000001">
    <property type="protein sequence ID" value="TQJ07058.1"/>
    <property type="molecule type" value="Genomic_DNA"/>
</dbReference>
<dbReference type="RefSeq" id="WP_141845822.1">
    <property type="nucleotide sequence ID" value="NZ_BAAAPR010000018.1"/>
</dbReference>
<feature type="binding site" evidence="4">
    <location>
        <begin position="14"/>
        <end position="21"/>
    </location>
    <ligand>
        <name>substrate</name>
    </ligand>
</feature>
<evidence type="ECO:0000256" key="4">
    <source>
        <dbReference type="PIRSR" id="PIRSR613078-2"/>
    </source>
</evidence>
<dbReference type="InterPro" id="IPR050275">
    <property type="entry name" value="PGM_Phosphatase"/>
</dbReference>
<gene>
    <name evidence="5" type="ORF">FB458_0105</name>
</gene>
<dbReference type="InterPro" id="IPR013078">
    <property type="entry name" value="His_Pase_superF_clade-1"/>
</dbReference>
<evidence type="ECO:0000313" key="5">
    <source>
        <dbReference type="EMBL" id="TQJ07058.1"/>
    </source>
</evidence>
<dbReference type="Proteomes" id="UP000317893">
    <property type="component" value="Unassembled WGS sequence"/>
</dbReference>
<organism evidence="5 6">
    <name type="scientific">Lapillicoccus jejuensis</name>
    <dbReference type="NCBI Taxonomy" id="402171"/>
    <lineage>
        <taxon>Bacteria</taxon>
        <taxon>Bacillati</taxon>
        <taxon>Actinomycetota</taxon>
        <taxon>Actinomycetes</taxon>
        <taxon>Micrococcales</taxon>
        <taxon>Intrasporangiaceae</taxon>
        <taxon>Lapillicoccus</taxon>
    </lineage>
</organism>
<reference evidence="5 6" key="1">
    <citation type="submission" date="2019-06" db="EMBL/GenBank/DDBJ databases">
        <title>Sequencing the genomes of 1000 actinobacteria strains.</title>
        <authorList>
            <person name="Klenk H.-P."/>
        </authorList>
    </citation>
    <scope>NUCLEOTIDE SEQUENCE [LARGE SCALE GENOMIC DNA]</scope>
    <source>
        <strain evidence="5 6">DSM 18607</strain>
    </source>
</reference>
<sequence>MTGPAGPRRLVLLRHGETADNAAGIWQGHRDSALSARGEEQARRAAPVLAARTPYVVVSSDLQRARRTAEAVARVAGLPVRTDRRLREIDVGAWSGRTSAQVRKEDAATLEEMARGVDVRRGGTGETVAEVAARTRAAADEVLADLPEGAVALLVSHGVAARALAASLLGLEPMLAARMLWGLGNCHWATVAEARLVEGAPAGPAYRLEEWNAGVVPEPAPVVEGRDGG</sequence>
<dbReference type="Pfam" id="PF00300">
    <property type="entry name" value="His_Phos_1"/>
    <property type="match status" value="1"/>
</dbReference>
<feature type="active site" description="Tele-phosphohistidine intermediate" evidence="3">
    <location>
        <position position="15"/>
    </location>
</feature>
<evidence type="ECO:0000256" key="3">
    <source>
        <dbReference type="PIRSR" id="PIRSR613078-1"/>
    </source>
</evidence>
<feature type="active site" description="Proton donor/acceptor" evidence="3">
    <location>
        <position position="88"/>
    </location>
</feature>
<dbReference type="SMART" id="SM00855">
    <property type="entry name" value="PGAM"/>
    <property type="match status" value="1"/>
</dbReference>
<dbReference type="GO" id="GO:0016791">
    <property type="term" value="F:phosphatase activity"/>
    <property type="evidence" value="ECO:0007669"/>
    <property type="project" value="TreeGrafter"/>
</dbReference>
<dbReference type="InterPro" id="IPR001345">
    <property type="entry name" value="PG/BPGM_mutase_AS"/>
</dbReference>
<dbReference type="CDD" id="cd07067">
    <property type="entry name" value="HP_PGM_like"/>
    <property type="match status" value="1"/>
</dbReference>
<dbReference type="PANTHER" id="PTHR48100">
    <property type="entry name" value="BROAD-SPECIFICITY PHOSPHATASE YOR283W-RELATED"/>
    <property type="match status" value="1"/>
</dbReference>
<proteinExistence type="predicted"/>
<feature type="binding site" evidence="4">
    <location>
        <position position="64"/>
    </location>
    <ligand>
        <name>substrate</name>
    </ligand>
</feature>
<dbReference type="GO" id="GO:0005737">
    <property type="term" value="C:cytoplasm"/>
    <property type="evidence" value="ECO:0007669"/>
    <property type="project" value="TreeGrafter"/>
</dbReference>
<protein>
    <submittedName>
        <fullName evidence="5">2,3-bisphosphoglycerate-dependent phosphoglycerate mutase/probable phosphoglycerate mutase</fullName>
    </submittedName>
</protein>
<dbReference type="PROSITE" id="PS00175">
    <property type="entry name" value="PG_MUTASE"/>
    <property type="match status" value="1"/>
</dbReference>
<comment type="caution">
    <text evidence="5">The sequence shown here is derived from an EMBL/GenBank/DDBJ whole genome shotgun (WGS) entry which is preliminary data.</text>
</comment>
<keyword evidence="2" id="KW-0413">Isomerase</keyword>
<dbReference type="PANTHER" id="PTHR48100:SF1">
    <property type="entry name" value="HISTIDINE PHOSPHATASE FAMILY PROTEIN-RELATED"/>
    <property type="match status" value="1"/>
</dbReference>
<keyword evidence="1" id="KW-0324">Glycolysis</keyword>
<dbReference type="InterPro" id="IPR029033">
    <property type="entry name" value="His_PPase_superfam"/>
</dbReference>
<evidence type="ECO:0000313" key="6">
    <source>
        <dbReference type="Proteomes" id="UP000317893"/>
    </source>
</evidence>
<dbReference type="Gene3D" id="3.40.50.1240">
    <property type="entry name" value="Phosphoglycerate mutase-like"/>
    <property type="match status" value="1"/>
</dbReference>
<evidence type="ECO:0000256" key="1">
    <source>
        <dbReference type="ARBA" id="ARBA00023152"/>
    </source>
</evidence>
<dbReference type="SUPFAM" id="SSF53254">
    <property type="entry name" value="Phosphoglycerate mutase-like"/>
    <property type="match status" value="1"/>
</dbReference>
<dbReference type="OrthoDB" id="4697614at2"/>
<evidence type="ECO:0000256" key="2">
    <source>
        <dbReference type="ARBA" id="ARBA00023235"/>
    </source>
</evidence>